<keyword evidence="7" id="KW-0630">Potassium</keyword>
<organism evidence="14">
    <name type="scientific">Magallana gigas</name>
    <name type="common">Pacific oyster</name>
    <name type="synonym">Crassostrea gigas</name>
    <dbReference type="NCBI Taxonomy" id="29159"/>
    <lineage>
        <taxon>Eukaryota</taxon>
        <taxon>Metazoa</taxon>
        <taxon>Spiralia</taxon>
        <taxon>Lophotrochozoa</taxon>
        <taxon>Mollusca</taxon>
        <taxon>Bivalvia</taxon>
        <taxon>Autobranchia</taxon>
        <taxon>Pteriomorphia</taxon>
        <taxon>Ostreida</taxon>
        <taxon>Ostreoidea</taxon>
        <taxon>Ostreidae</taxon>
        <taxon>Magallana</taxon>
    </lineage>
</organism>
<evidence type="ECO:0000313" key="14">
    <source>
        <dbReference type="EMBL" id="EKC20161.1"/>
    </source>
</evidence>
<sequence length="464" mass="53314">MKKIHIDLRGTIFVSRSLALQNTLERLTAKNLAEIISDGHYYLDRNPLIFHHILDYYSEGHFHLPRNICPIQARSEVEFCGIPLTDVPPCCYETLYGDNESELKAISALEEEINEVEEKYNQMKRQHDTSGSFSWIAIQYKLVNALNFPLQSLLGRFVAPRYYHQLMRLDGLRTSAPGCQVWLLVVALCTAISITVFLLESSAVFRVERNGQINNITIEMFGDNPKAFKMATTGMSLEMAVVELLSNTILTFDLILRFSISHQKKRFCRKPLNIIEFIIEILIFSFVSLEFLLDYEEAAKHTSYALSMLLQILYSLRVFRIFRLIESCSETKMLKISLLKSKTEFLLFVTVLISFAFIFGSWIFWAELLNPKTFPTIFTGIWWAIVTMTTVGYGDFTPKSTLGYFVGVLTSIFGLILLAMPIATIASNFSKIYDCYNFRKSHLKAKRAKQSNQLFYHRKAAMVL</sequence>
<evidence type="ECO:0000256" key="7">
    <source>
        <dbReference type="ARBA" id="ARBA00022958"/>
    </source>
</evidence>
<keyword evidence="11" id="KW-0407">Ion channel</keyword>
<dbReference type="PANTHER" id="PTHR11537">
    <property type="entry name" value="VOLTAGE-GATED POTASSIUM CHANNEL"/>
    <property type="match status" value="1"/>
</dbReference>
<evidence type="ECO:0000256" key="3">
    <source>
        <dbReference type="ARBA" id="ARBA00022538"/>
    </source>
</evidence>
<dbReference type="Pfam" id="PF00520">
    <property type="entry name" value="Ion_trans"/>
    <property type="match status" value="1"/>
</dbReference>
<dbReference type="InterPro" id="IPR027359">
    <property type="entry name" value="Volt_channel_dom_sf"/>
</dbReference>
<reference evidence="14" key="1">
    <citation type="journal article" date="2012" name="Nature">
        <title>The oyster genome reveals stress adaptation and complexity of shell formation.</title>
        <authorList>
            <person name="Zhang G."/>
            <person name="Fang X."/>
            <person name="Guo X."/>
            <person name="Li L."/>
            <person name="Luo R."/>
            <person name="Xu F."/>
            <person name="Yang P."/>
            <person name="Zhang L."/>
            <person name="Wang X."/>
            <person name="Qi H."/>
            <person name="Xiong Z."/>
            <person name="Que H."/>
            <person name="Xie Y."/>
            <person name="Holland P.W."/>
            <person name="Paps J."/>
            <person name="Zhu Y."/>
            <person name="Wu F."/>
            <person name="Chen Y."/>
            <person name="Wang J."/>
            <person name="Peng C."/>
            <person name="Meng J."/>
            <person name="Yang L."/>
            <person name="Liu J."/>
            <person name="Wen B."/>
            <person name="Zhang N."/>
            <person name="Huang Z."/>
            <person name="Zhu Q."/>
            <person name="Feng Y."/>
            <person name="Mount A."/>
            <person name="Hedgecock D."/>
            <person name="Xu Z."/>
            <person name="Liu Y."/>
            <person name="Domazet-Loso T."/>
            <person name="Du Y."/>
            <person name="Sun X."/>
            <person name="Zhang S."/>
            <person name="Liu B."/>
            <person name="Cheng P."/>
            <person name="Jiang X."/>
            <person name="Li J."/>
            <person name="Fan D."/>
            <person name="Wang W."/>
            <person name="Fu W."/>
            <person name="Wang T."/>
            <person name="Wang B."/>
            <person name="Zhang J."/>
            <person name="Peng Z."/>
            <person name="Li Y."/>
            <person name="Li N."/>
            <person name="Wang J."/>
            <person name="Chen M."/>
            <person name="He Y."/>
            <person name="Tan F."/>
            <person name="Song X."/>
            <person name="Zheng Q."/>
            <person name="Huang R."/>
            <person name="Yang H."/>
            <person name="Du X."/>
            <person name="Chen L."/>
            <person name="Yang M."/>
            <person name="Gaffney P.M."/>
            <person name="Wang S."/>
            <person name="Luo L."/>
            <person name="She Z."/>
            <person name="Ming Y."/>
            <person name="Huang W."/>
            <person name="Zhang S."/>
            <person name="Huang B."/>
            <person name="Zhang Y."/>
            <person name="Qu T."/>
            <person name="Ni P."/>
            <person name="Miao G."/>
            <person name="Wang J."/>
            <person name="Wang Q."/>
            <person name="Steinberg C.E."/>
            <person name="Wang H."/>
            <person name="Li N."/>
            <person name="Qian L."/>
            <person name="Zhang G."/>
            <person name="Li Y."/>
            <person name="Yang H."/>
            <person name="Liu X."/>
            <person name="Wang J."/>
            <person name="Yin Y."/>
            <person name="Wang J."/>
        </authorList>
    </citation>
    <scope>NUCLEOTIDE SEQUENCE [LARGE SCALE GENOMIC DNA]</scope>
    <source>
        <strain evidence="14">05x7-T-G4-1.051#20</strain>
    </source>
</reference>
<gene>
    <name evidence="14" type="ORF">CGI_10006678</name>
</gene>
<accession>K1QF71</accession>
<evidence type="ECO:0000256" key="8">
    <source>
        <dbReference type="ARBA" id="ARBA00022989"/>
    </source>
</evidence>
<dbReference type="InterPro" id="IPR028325">
    <property type="entry name" value="VG_K_chnl"/>
</dbReference>
<keyword evidence="2" id="KW-0813">Transport</keyword>
<evidence type="ECO:0000256" key="4">
    <source>
        <dbReference type="ARBA" id="ARBA00022692"/>
    </source>
</evidence>
<keyword evidence="9" id="KW-0406">Ion transport</keyword>
<dbReference type="InParanoid" id="K1QF71"/>
<dbReference type="InterPro" id="IPR011333">
    <property type="entry name" value="SKP1/BTB/POZ_sf"/>
</dbReference>
<keyword evidence="10" id="KW-0472">Membrane</keyword>
<dbReference type="PRINTS" id="PR00169">
    <property type="entry name" value="KCHANNEL"/>
</dbReference>
<dbReference type="Pfam" id="PF02214">
    <property type="entry name" value="BTB_2"/>
    <property type="match status" value="1"/>
</dbReference>
<comment type="subcellular location">
    <subcellularLocation>
        <location evidence="1">Membrane</location>
        <topology evidence="1">Multi-pass membrane protein</topology>
    </subcellularLocation>
</comment>
<dbReference type="InterPro" id="IPR003974">
    <property type="entry name" value="K_chnl_volt-dep_Kv3"/>
</dbReference>
<keyword evidence="8" id="KW-1133">Transmembrane helix</keyword>
<feature type="domain" description="Ion transport" evidence="12">
    <location>
        <begin position="181"/>
        <end position="433"/>
    </location>
</feature>
<evidence type="ECO:0000259" key="12">
    <source>
        <dbReference type="Pfam" id="PF00520"/>
    </source>
</evidence>
<dbReference type="PANTHER" id="PTHR11537:SF254">
    <property type="entry name" value="POTASSIUM VOLTAGE-GATED CHANNEL PROTEIN SHAB"/>
    <property type="match status" value="1"/>
</dbReference>
<dbReference type="PRINTS" id="PR01498">
    <property type="entry name" value="SHAWCHANNEL"/>
</dbReference>
<dbReference type="Gene3D" id="1.10.287.70">
    <property type="match status" value="1"/>
</dbReference>
<dbReference type="HOGENOM" id="CLU_011722_4_3_1"/>
<keyword evidence="5" id="KW-0631">Potassium channel</keyword>
<protein>
    <submittedName>
        <fullName evidence="14">Potassium voltage-gated channel protein Shaw</fullName>
    </submittedName>
</protein>
<dbReference type="GO" id="GO:0005249">
    <property type="term" value="F:voltage-gated potassium channel activity"/>
    <property type="evidence" value="ECO:0007669"/>
    <property type="project" value="InterPro"/>
</dbReference>
<dbReference type="GO" id="GO:0008076">
    <property type="term" value="C:voltage-gated potassium channel complex"/>
    <property type="evidence" value="ECO:0007669"/>
    <property type="project" value="InterPro"/>
</dbReference>
<dbReference type="GO" id="GO:0051260">
    <property type="term" value="P:protein homooligomerization"/>
    <property type="evidence" value="ECO:0007669"/>
    <property type="project" value="InterPro"/>
</dbReference>
<dbReference type="AlphaFoldDB" id="K1QF71"/>
<dbReference type="EMBL" id="JH816511">
    <property type="protein sequence ID" value="EKC20161.1"/>
    <property type="molecule type" value="Genomic_DNA"/>
</dbReference>
<evidence type="ECO:0000259" key="13">
    <source>
        <dbReference type="Pfam" id="PF02214"/>
    </source>
</evidence>
<evidence type="ECO:0000256" key="5">
    <source>
        <dbReference type="ARBA" id="ARBA00022826"/>
    </source>
</evidence>
<keyword evidence="3" id="KW-0633">Potassium transport</keyword>
<evidence type="ECO:0000256" key="1">
    <source>
        <dbReference type="ARBA" id="ARBA00004141"/>
    </source>
</evidence>
<proteinExistence type="predicted"/>
<evidence type="ECO:0000256" key="6">
    <source>
        <dbReference type="ARBA" id="ARBA00022882"/>
    </source>
</evidence>
<dbReference type="SUPFAM" id="SSF81324">
    <property type="entry name" value="Voltage-gated potassium channels"/>
    <property type="match status" value="1"/>
</dbReference>
<dbReference type="GO" id="GO:0001508">
    <property type="term" value="P:action potential"/>
    <property type="evidence" value="ECO:0007669"/>
    <property type="project" value="TreeGrafter"/>
</dbReference>
<evidence type="ECO:0000256" key="11">
    <source>
        <dbReference type="ARBA" id="ARBA00023303"/>
    </source>
</evidence>
<evidence type="ECO:0000256" key="9">
    <source>
        <dbReference type="ARBA" id="ARBA00023065"/>
    </source>
</evidence>
<evidence type="ECO:0000256" key="10">
    <source>
        <dbReference type="ARBA" id="ARBA00023136"/>
    </source>
</evidence>
<evidence type="ECO:0000256" key="2">
    <source>
        <dbReference type="ARBA" id="ARBA00022448"/>
    </source>
</evidence>
<keyword evidence="4" id="KW-0812">Transmembrane</keyword>
<dbReference type="InterPro" id="IPR003131">
    <property type="entry name" value="T1-type_BTB"/>
</dbReference>
<dbReference type="Gene3D" id="3.30.710.10">
    <property type="entry name" value="Potassium Channel Kv1.1, Chain A"/>
    <property type="match status" value="1"/>
</dbReference>
<dbReference type="SUPFAM" id="SSF54695">
    <property type="entry name" value="POZ domain"/>
    <property type="match status" value="1"/>
</dbReference>
<dbReference type="InterPro" id="IPR005821">
    <property type="entry name" value="Ion_trans_dom"/>
</dbReference>
<name>K1QF71_MAGGI</name>
<feature type="domain" description="Potassium channel tetramerisation-type BTB" evidence="13">
    <location>
        <begin position="6"/>
        <end position="85"/>
    </location>
</feature>
<dbReference type="CDD" id="cd18317">
    <property type="entry name" value="BTB_POZ_Kv"/>
    <property type="match status" value="1"/>
</dbReference>
<keyword evidence="6" id="KW-0851">Voltage-gated channel</keyword>
<dbReference type="Gene3D" id="1.20.120.350">
    <property type="entry name" value="Voltage-gated potassium channels. Chain C"/>
    <property type="match status" value="1"/>
</dbReference>